<dbReference type="Proteomes" id="UP000023541">
    <property type="component" value="Unassembled WGS sequence"/>
</dbReference>
<proteinExistence type="predicted"/>
<sequence>MFSDIICFLNITIVHLKPDYFLIGIAKIYVQKKQIKIVYFVMCSTKHKVTRQFKNVFTLPSNPLPLCAQNYLEY</sequence>
<comment type="caution">
    <text evidence="1">The sequence shown here is derived from an EMBL/GenBank/DDBJ whole genome shotgun (WGS) entry which is preliminary data.</text>
</comment>
<name>A0A023BZC0_9FLAO</name>
<dbReference type="EMBL" id="AQRA01000001">
    <property type="protein sequence ID" value="EZH75406.1"/>
    <property type="molecule type" value="Genomic_DNA"/>
</dbReference>
<accession>A0A023BZC0</accession>
<organism evidence="1 2">
    <name type="scientific">Aquimarina atlantica</name>
    <dbReference type="NCBI Taxonomy" id="1317122"/>
    <lineage>
        <taxon>Bacteria</taxon>
        <taxon>Pseudomonadati</taxon>
        <taxon>Bacteroidota</taxon>
        <taxon>Flavobacteriia</taxon>
        <taxon>Flavobacteriales</taxon>
        <taxon>Flavobacteriaceae</taxon>
        <taxon>Aquimarina</taxon>
    </lineage>
</organism>
<reference evidence="1 2" key="1">
    <citation type="submission" date="2014-04" db="EMBL/GenBank/DDBJ databases">
        <title>Aquimarina sp. 22II-S11-z7 Genome Sequencing.</title>
        <authorList>
            <person name="Lai Q."/>
        </authorList>
    </citation>
    <scope>NUCLEOTIDE SEQUENCE [LARGE SCALE GENOMIC DNA]</scope>
    <source>
        <strain evidence="1 2">22II-S11-z7</strain>
    </source>
</reference>
<protein>
    <submittedName>
        <fullName evidence="1">Uncharacterized protein</fullName>
    </submittedName>
</protein>
<dbReference type="AlphaFoldDB" id="A0A023BZC0"/>
<keyword evidence="2" id="KW-1185">Reference proteome</keyword>
<evidence type="ECO:0000313" key="1">
    <source>
        <dbReference type="EMBL" id="EZH75406.1"/>
    </source>
</evidence>
<evidence type="ECO:0000313" key="2">
    <source>
        <dbReference type="Proteomes" id="UP000023541"/>
    </source>
</evidence>
<gene>
    <name evidence="1" type="ORF">ATO12_01105</name>
</gene>